<name>A0ABS5EEU0_9PROT</name>
<keyword evidence="2" id="KW-1185">Reference proteome</keyword>
<evidence type="ECO:0000313" key="1">
    <source>
        <dbReference type="EMBL" id="MBR0649539.1"/>
    </source>
</evidence>
<protein>
    <submittedName>
        <fullName evidence="1">Uncharacterized protein</fullName>
    </submittedName>
</protein>
<dbReference type="Proteomes" id="UP000698752">
    <property type="component" value="Unassembled WGS sequence"/>
</dbReference>
<sequence length="168" mass="18417">MTPDDPEKTWVPADWVDEITPPPRATPDAWIVLAADGAPMLAGCHDGPLGDRTPEGGEDTTSFGNPRLLRDGDVVVFMFTRNWGTAVLTVNQDGTWSVDREMPPEATSVWIPGDHETVDGDVAALVENCSLQHEIGDHEIEYFEWSDGDPFVFDAANRRFVAQQPGTP</sequence>
<dbReference type="RefSeq" id="WP_211867587.1">
    <property type="nucleotide sequence ID" value="NZ_JAAEDI010000007.1"/>
</dbReference>
<accession>A0ABS5EEU0</accession>
<gene>
    <name evidence="1" type="ORF">GXW78_07700</name>
</gene>
<proteinExistence type="predicted"/>
<reference evidence="2" key="1">
    <citation type="journal article" date="2021" name="Syst. Appl. Microbiol.">
        <title>Roseomonas hellenica sp. nov., isolated from roots of wild-growing Alkanna tinctoria.</title>
        <authorList>
            <person name="Rat A."/>
            <person name="Naranjo H.D."/>
            <person name="Lebbe L."/>
            <person name="Cnockaert M."/>
            <person name="Krigas N."/>
            <person name="Grigoriadou K."/>
            <person name="Maloupa E."/>
            <person name="Willems A."/>
        </authorList>
    </citation>
    <scope>NUCLEOTIDE SEQUENCE [LARGE SCALE GENOMIC DNA]</scope>
    <source>
        <strain evidence="2">LMG 31159</strain>
    </source>
</reference>
<evidence type="ECO:0000313" key="2">
    <source>
        <dbReference type="Proteomes" id="UP000698752"/>
    </source>
</evidence>
<comment type="caution">
    <text evidence="1">The sequence shown here is derived from an EMBL/GenBank/DDBJ whole genome shotgun (WGS) entry which is preliminary data.</text>
</comment>
<dbReference type="EMBL" id="JAAEDI010000007">
    <property type="protein sequence ID" value="MBR0649539.1"/>
    <property type="molecule type" value="Genomic_DNA"/>
</dbReference>
<organism evidence="1 2">
    <name type="scientific">Neoroseomonas terrae</name>
    <dbReference type="NCBI Taxonomy" id="424799"/>
    <lineage>
        <taxon>Bacteria</taxon>
        <taxon>Pseudomonadati</taxon>
        <taxon>Pseudomonadota</taxon>
        <taxon>Alphaproteobacteria</taxon>
        <taxon>Acetobacterales</taxon>
        <taxon>Acetobacteraceae</taxon>
        <taxon>Neoroseomonas</taxon>
    </lineage>
</organism>